<sequence>MYLYRTCHCLSLRPLARNIESPAPGPCSGQTRRATPPTFIRTHTHTHATAGSSVLPVQSLPHPRPGQANLVEPFVRRAATA</sequence>
<dbReference type="AlphaFoldDB" id="A0A9P4L620"/>
<dbReference type="EMBL" id="ML976617">
    <property type="protein sequence ID" value="KAF1843516.1"/>
    <property type="molecule type" value="Genomic_DNA"/>
</dbReference>
<keyword evidence="2" id="KW-1185">Reference proteome</keyword>
<accession>A0A9P4L620</accession>
<evidence type="ECO:0000313" key="1">
    <source>
        <dbReference type="EMBL" id="KAF1843516.1"/>
    </source>
</evidence>
<feature type="non-terminal residue" evidence="1">
    <location>
        <position position="81"/>
    </location>
</feature>
<comment type="caution">
    <text evidence="1">The sequence shown here is derived from an EMBL/GenBank/DDBJ whole genome shotgun (WGS) entry which is preliminary data.</text>
</comment>
<evidence type="ECO:0000313" key="2">
    <source>
        <dbReference type="Proteomes" id="UP000800039"/>
    </source>
</evidence>
<dbReference type="Proteomes" id="UP000800039">
    <property type="component" value="Unassembled WGS sequence"/>
</dbReference>
<reference evidence="1" key="1">
    <citation type="submission" date="2020-01" db="EMBL/GenBank/DDBJ databases">
        <authorList>
            <consortium name="DOE Joint Genome Institute"/>
            <person name="Haridas S."/>
            <person name="Albert R."/>
            <person name="Binder M."/>
            <person name="Bloem J."/>
            <person name="Labutti K."/>
            <person name="Salamov A."/>
            <person name="Andreopoulos B."/>
            <person name="Baker S.E."/>
            <person name="Barry K."/>
            <person name="Bills G."/>
            <person name="Bluhm B.H."/>
            <person name="Cannon C."/>
            <person name="Castanera R."/>
            <person name="Culley D.E."/>
            <person name="Daum C."/>
            <person name="Ezra D."/>
            <person name="Gonzalez J.B."/>
            <person name="Henrissat B."/>
            <person name="Kuo A."/>
            <person name="Liang C."/>
            <person name="Lipzen A."/>
            <person name="Lutzoni F."/>
            <person name="Magnuson J."/>
            <person name="Mondo S."/>
            <person name="Nolan M."/>
            <person name="Ohm R."/>
            <person name="Pangilinan J."/>
            <person name="Park H.-J."/>
            <person name="Ramirez L."/>
            <person name="Alfaro M."/>
            <person name="Sun H."/>
            <person name="Tritt A."/>
            <person name="Yoshinaga Y."/>
            <person name="Zwiers L.-H."/>
            <person name="Turgeon B.G."/>
            <person name="Goodwin S.B."/>
            <person name="Spatafora J.W."/>
            <person name="Crous P.W."/>
            <person name="Grigoriev I.V."/>
        </authorList>
    </citation>
    <scope>NUCLEOTIDE SEQUENCE</scope>
    <source>
        <strain evidence="1">CBS 394.84</strain>
    </source>
</reference>
<organism evidence="1 2">
    <name type="scientific">Cucurbitaria berberidis CBS 394.84</name>
    <dbReference type="NCBI Taxonomy" id="1168544"/>
    <lineage>
        <taxon>Eukaryota</taxon>
        <taxon>Fungi</taxon>
        <taxon>Dikarya</taxon>
        <taxon>Ascomycota</taxon>
        <taxon>Pezizomycotina</taxon>
        <taxon>Dothideomycetes</taxon>
        <taxon>Pleosporomycetidae</taxon>
        <taxon>Pleosporales</taxon>
        <taxon>Pleosporineae</taxon>
        <taxon>Cucurbitariaceae</taxon>
        <taxon>Cucurbitaria</taxon>
    </lineage>
</organism>
<protein>
    <submittedName>
        <fullName evidence="1">Uncharacterized protein</fullName>
    </submittedName>
</protein>
<name>A0A9P4L620_9PLEO</name>
<dbReference type="GeneID" id="63851021"/>
<proteinExistence type="predicted"/>
<gene>
    <name evidence="1" type="ORF">K460DRAFT_368407</name>
</gene>
<dbReference type="RefSeq" id="XP_040786079.1">
    <property type="nucleotide sequence ID" value="XM_040933770.1"/>
</dbReference>